<dbReference type="GO" id="GO:0046491">
    <property type="term" value="P:L-methylmalonyl-CoA metabolic process"/>
    <property type="evidence" value="ECO:0007669"/>
    <property type="project" value="TreeGrafter"/>
</dbReference>
<evidence type="ECO:0000313" key="3">
    <source>
        <dbReference type="EMBL" id="KAK3669290.1"/>
    </source>
</evidence>
<dbReference type="SUPFAM" id="SSF54593">
    <property type="entry name" value="Glyoxalase/Bleomycin resistance protein/Dihydroxybiphenyl dioxygenase"/>
    <property type="match status" value="1"/>
</dbReference>
<dbReference type="EMBL" id="JAUTXT010000092">
    <property type="protein sequence ID" value="KAK3669290.1"/>
    <property type="molecule type" value="Genomic_DNA"/>
</dbReference>
<keyword evidence="1" id="KW-0479">Metal-binding</keyword>
<dbReference type="PANTHER" id="PTHR43048:SF6">
    <property type="entry name" value="BLR8189 PROTEIN"/>
    <property type="match status" value="1"/>
</dbReference>
<dbReference type="Pfam" id="PF00903">
    <property type="entry name" value="Glyoxalase"/>
    <property type="match status" value="1"/>
</dbReference>
<evidence type="ECO:0000256" key="1">
    <source>
        <dbReference type="ARBA" id="ARBA00022723"/>
    </source>
</evidence>
<dbReference type="PROSITE" id="PS51819">
    <property type="entry name" value="VOC"/>
    <property type="match status" value="1"/>
</dbReference>
<keyword evidence="4" id="KW-1185">Reference proteome</keyword>
<organism evidence="3 4">
    <name type="scientific">Recurvomyces mirabilis</name>
    <dbReference type="NCBI Taxonomy" id="574656"/>
    <lineage>
        <taxon>Eukaryota</taxon>
        <taxon>Fungi</taxon>
        <taxon>Dikarya</taxon>
        <taxon>Ascomycota</taxon>
        <taxon>Pezizomycotina</taxon>
        <taxon>Dothideomycetes</taxon>
        <taxon>Dothideomycetidae</taxon>
        <taxon>Mycosphaerellales</taxon>
        <taxon>Teratosphaeriaceae</taxon>
        <taxon>Recurvomyces</taxon>
    </lineage>
</organism>
<dbReference type="Gene3D" id="3.10.180.10">
    <property type="entry name" value="2,3-Dihydroxybiphenyl 1,2-Dioxygenase, domain 1"/>
    <property type="match status" value="1"/>
</dbReference>
<dbReference type="InterPro" id="IPR037523">
    <property type="entry name" value="VOC_core"/>
</dbReference>
<dbReference type="InterPro" id="IPR029068">
    <property type="entry name" value="Glyas_Bleomycin-R_OHBP_Dase"/>
</dbReference>
<sequence length="169" mass="18557">MAPQTHNRVINHIAVSVPDVAKAVDWYKDIFGFQLIGNTIHHVKRSDTPDAAIFFIYPSSLNEVKIAYMSTGNGVGFELFEFLDPKSYTAENTFEYHRGGFFHACVTDADPDGLADKVVAAGGKRIGQTVDPTGAGVKCLYTQDPWGNVMEILDISFERLACLSTPAVR</sequence>
<dbReference type="PANTHER" id="PTHR43048">
    <property type="entry name" value="METHYLMALONYL-COA EPIMERASE"/>
    <property type="match status" value="1"/>
</dbReference>
<dbReference type="Proteomes" id="UP001274830">
    <property type="component" value="Unassembled WGS sequence"/>
</dbReference>
<evidence type="ECO:0000259" key="2">
    <source>
        <dbReference type="PROSITE" id="PS51819"/>
    </source>
</evidence>
<accession>A0AAE0TMB1</accession>
<dbReference type="InterPro" id="IPR051785">
    <property type="entry name" value="MMCE/EMCE_epimerase"/>
</dbReference>
<dbReference type="GO" id="GO:0004493">
    <property type="term" value="F:methylmalonyl-CoA epimerase activity"/>
    <property type="evidence" value="ECO:0007669"/>
    <property type="project" value="TreeGrafter"/>
</dbReference>
<feature type="domain" description="VOC" evidence="2">
    <location>
        <begin position="9"/>
        <end position="155"/>
    </location>
</feature>
<protein>
    <recommendedName>
        <fullName evidence="2">VOC domain-containing protein</fullName>
    </recommendedName>
</protein>
<reference evidence="3" key="1">
    <citation type="submission" date="2023-07" db="EMBL/GenBank/DDBJ databases">
        <title>Black Yeasts Isolated from many extreme environments.</title>
        <authorList>
            <person name="Coleine C."/>
            <person name="Stajich J.E."/>
            <person name="Selbmann L."/>
        </authorList>
    </citation>
    <scope>NUCLEOTIDE SEQUENCE</scope>
    <source>
        <strain evidence="3">CCFEE 5485</strain>
    </source>
</reference>
<dbReference type="AlphaFoldDB" id="A0AAE0TMB1"/>
<evidence type="ECO:0000313" key="4">
    <source>
        <dbReference type="Proteomes" id="UP001274830"/>
    </source>
</evidence>
<dbReference type="GO" id="GO:0046872">
    <property type="term" value="F:metal ion binding"/>
    <property type="evidence" value="ECO:0007669"/>
    <property type="project" value="UniProtKB-KW"/>
</dbReference>
<gene>
    <name evidence="3" type="ORF">LTR78_010828</name>
</gene>
<comment type="caution">
    <text evidence="3">The sequence shown here is derived from an EMBL/GenBank/DDBJ whole genome shotgun (WGS) entry which is preliminary data.</text>
</comment>
<name>A0AAE0TMB1_9PEZI</name>
<dbReference type="InterPro" id="IPR004360">
    <property type="entry name" value="Glyas_Fos-R_dOase_dom"/>
</dbReference>
<proteinExistence type="predicted"/>